<organism evidence="1 2">
    <name type="scientific">Alkaliphilus flagellatus</name>
    <dbReference type="NCBI Taxonomy" id="2841507"/>
    <lineage>
        <taxon>Bacteria</taxon>
        <taxon>Bacillati</taxon>
        <taxon>Bacillota</taxon>
        <taxon>Clostridia</taxon>
        <taxon>Peptostreptococcales</taxon>
        <taxon>Natronincolaceae</taxon>
        <taxon>Alkaliphilus</taxon>
    </lineage>
</organism>
<dbReference type="RefSeq" id="WP_216419007.1">
    <property type="nucleotide sequence ID" value="NZ_JAHLQK010000006.1"/>
</dbReference>
<dbReference type="CDD" id="cd08055">
    <property type="entry name" value="gp15"/>
    <property type="match status" value="1"/>
</dbReference>
<gene>
    <name evidence="1" type="ORF">KQI88_15925</name>
</gene>
<keyword evidence="2" id="KW-1185">Reference proteome</keyword>
<reference evidence="1 2" key="1">
    <citation type="submission" date="2021-06" db="EMBL/GenBank/DDBJ databases">
        <authorList>
            <person name="Sun Q."/>
            <person name="Li D."/>
        </authorList>
    </citation>
    <scope>NUCLEOTIDE SEQUENCE [LARGE SCALE GENOMIC DNA]</scope>
    <source>
        <strain evidence="1 2">MSJ-5</strain>
    </source>
</reference>
<name>A0ABS6G6X3_9FIRM</name>
<proteinExistence type="predicted"/>
<evidence type="ECO:0000313" key="1">
    <source>
        <dbReference type="EMBL" id="MBU5677906.1"/>
    </source>
</evidence>
<accession>A0ABS6G6X3</accession>
<dbReference type="InterPro" id="IPR021146">
    <property type="entry name" value="Phage_gp6-like_head-tail"/>
</dbReference>
<dbReference type="Pfam" id="PF05135">
    <property type="entry name" value="Phage_connect_1"/>
    <property type="match status" value="1"/>
</dbReference>
<comment type="caution">
    <text evidence="1">The sequence shown here is derived from an EMBL/GenBank/DDBJ whole genome shotgun (WGS) entry which is preliminary data.</text>
</comment>
<dbReference type="Proteomes" id="UP000779508">
    <property type="component" value="Unassembled WGS sequence"/>
</dbReference>
<evidence type="ECO:0000313" key="2">
    <source>
        <dbReference type="Proteomes" id="UP000779508"/>
    </source>
</evidence>
<sequence length="100" mass="11503">MEQLERLKIKLGISLEDVTQDELLNLYLEDSKDTMLELTHLKELPTSLNSSQIDLAIVYYNKQGIEGQTSHSEGGISRSFEEDIPKDIMKKIRSARRLPR</sequence>
<protein>
    <submittedName>
        <fullName evidence="1">Phage head-tail connector protein</fullName>
    </submittedName>
</protein>
<dbReference type="EMBL" id="JAHLQK010000006">
    <property type="protein sequence ID" value="MBU5677906.1"/>
    <property type="molecule type" value="Genomic_DNA"/>
</dbReference>